<evidence type="ECO:0000256" key="1">
    <source>
        <dbReference type="SAM" id="MobiDB-lite"/>
    </source>
</evidence>
<dbReference type="PANTHER" id="PTHR12357:SF92">
    <property type="entry name" value="YTH DOMAIN-CONTAINING FAMILY PROTEIN"/>
    <property type="match status" value="1"/>
</dbReference>
<dbReference type="InterPro" id="IPR007275">
    <property type="entry name" value="YTH_domain"/>
</dbReference>
<dbReference type="Pfam" id="PF04146">
    <property type="entry name" value="YTH"/>
    <property type="match status" value="1"/>
</dbReference>
<organism evidence="3 4">
    <name type="scientific">Rhododendron griersonianum</name>
    <dbReference type="NCBI Taxonomy" id="479676"/>
    <lineage>
        <taxon>Eukaryota</taxon>
        <taxon>Viridiplantae</taxon>
        <taxon>Streptophyta</taxon>
        <taxon>Embryophyta</taxon>
        <taxon>Tracheophyta</taxon>
        <taxon>Spermatophyta</taxon>
        <taxon>Magnoliopsida</taxon>
        <taxon>eudicotyledons</taxon>
        <taxon>Gunneridae</taxon>
        <taxon>Pentapetalae</taxon>
        <taxon>asterids</taxon>
        <taxon>Ericales</taxon>
        <taxon>Ericaceae</taxon>
        <taxon>Ericoideae</taxon>
        <taxon>Rhodoreae</taxon>
        <taxon>Rhododendron</taxon>
    </lineage>
</organism>
<feature type="region of interest" description="Disordered" evidence="1">
    <location>
        <begin position="484"/>
        <end position="508"/>
    </location>
</feature>
<proteinExistence type="predicted"/>
<dbReference type="EMBL" id="JACTNZ010000002">
    <property type="protein sequence ID" value="KAG5559785.1"/>
    <property type="molecule type" value="Genomic_DNA"/>
</dbReference>
<feature type="region of interest" description="Disordered" evidence="1">
    <location>
        <begin position="577"/>
        <end position="596"/>
    </location>
</feature>
<feature type="region of interest" description="Disordered" evidence="1">
    <location>
        <begin position="838"/>
        <end position="858"/>
    </location>
</feature>
<dbReference type="AlphaFoldDB" id="A0AAV6L4Z1"/>
<comment type="caution">
    <text evidence="3">The sequence shown here is derived from an EMBL/GenBank/DDBJ whole genome shotgun (WGS) entry which is preliminary data.</text>
</comment>
<evidence type="ECO:0000313" key="4">
    <source>
        <dbReference type="Proteomes" id="UP000823749"/>
    </source>
</evidence>
<dbReference type="PANTHER" id="PTHR12357">
    <property type="entry name" value="YTH YT521-B HOMOLOGY DOMAIN-CONTAINING"/>
    <property type="match status" value="1"/>
</dbReference>
<dbReference type="GO" id="GO:0005737">
    <property type="term" value="C:cytoplasm"/>
    <property type="evidence" value="ECO:0007669"/>
    <property type="project" value="TreeGrafter"/>
</dbReference>
<reference evidence="3" key="1">
    <citation type="submission" date="2020-08" db="EMBL/GenBank/DDBJ databases">
        <title>Plant Genome Project.</title>
        <authorList>
            <person name="Zhang R.-G."/>
        </authorList>
    </citation>
    <scope>NUCLEOTIDE SEQUENCE</scope>
    <source>
        <strain evidence="3">WSP0</strain>
        <tissue evidence="3">Leaf</tissue>
    </source>
</reference>
<evidence type="ECO:0000259" key="2">
    <source>
        <dbReference type="PROSITE" id="PS50882"/>
    </source>
</evidence>
<feature type="domain" description="YTH" evidence="2">
    <location>
        <begin position="642"/>
        <end position="783"/>
    </location>
</feature>
<dbReference type="PROSITE" id="PS50882">
    <property type="entry name" value="YTH"/>
    <property type="match status" value="1"/>
</dbReference>
<evidence type="ECO:0000313" key="3">
    <source>
        <dbReference type="EMBL" id="KAG5559785.1"/>
    </source>
</evidence>
<dbReference type="Gene3D" id="3.10.590.10">
    <property type="entry name" value="ph1033 like domains"/>
    <property type="match status" value="1"/>
</dbReference>
<dbReference type="SUPFAM" id="SSF69349">
    <property type="entry name" value="Phage fibre proteins"/>
    <property type="match status" value="2"/>
</dbReference>
<dbReference type="GO" id="GO:0003729">
    <property type="term" value="F:mRNA binding"/>
    <property type="evidence" value="ECO:0007669"/>
    <property type="project" value="TreeGrafter"/>
</dbReference>
<dbReference type="Proteomes" id="UP000823749">
    <property type="component" value="Chromosome 2"/>
</dbReference>
<sequence>MGRWVIIEDDSLTIVESGRWVIIEDDSLTIVESGRWVVIEDDSLTIVELGRWVIIEDDSLTIVESGRWVIIEDDSGTIVDLGRWVIIEDDSLTIVESGRWVIIEDDSGTIVNLGRWVIIEDDSLTIVELGRWVIIEDDSLTIVESGRWVIIEDDSLTIVESGRWVIIEDDSLTIVESGRWVIIEDDSLTIVESGRWVIIEDDSLTIVESGRWVIIEDDSLTIVESGRWVIIEDDSLTIVELGRGSPGMEMYNISEHGNAEAYLIQGTESYPHLINPPLEQLEVMYNEGAQEFVVEQGLYYPTATNYGYICTGFESSGDWDDHHRIFGLDGQEVQYTVSILSCPFFVCKINIYFWFFLNIYFFLLQGAQTDGLPYVYYTPSYGYAQSPYNPYNPYIPGAMIGVDGPFAGTQQCYTVPSYENPLSPPAYFPMVVQSGPEIISSSTTEPFLDTGAFTTYRADGPGLKSNLSSASAAFARSATKPASSTRSFARVSEGPKANAGPSKLPAAHGNVTSSSFSGLASTQVQGRGSQAVDSISHGKAYQLKMALSSSNGLSTYGSSIHGRATVEKIKSKFQNGSLSNDVNGGPDALTEQNRGPRINKSRNHLAVKAYTTRAGESDAQGNIVVYTDEYNRDDFPLDYLHAKFFVIKSYSEDDVHKSIKYNVWSSTPNGNKKLQCIYEDAQRIAAGNPRGCPVFLFFSVNASGQFCGVAEMIGPVDFRKDMDFWQQDKWSGSFPVKWHIIKDLPNPNFRHIILENNENKPVTNSRDTQEIWYKQGIEMLKIFKNYTLRTSLLDDFMYYENRQKLMQEEKARFLVKTYAGSFIIPALDPPRKQNFLVDMPSSGDEKATKRNGPPSVEKRLDCTDQVSLDPDVSSSSIVKENAHIADESTHDDVSSLKIGSLTISPKQAETKPLEVPSNVGTIDTKPVDIVTVGSMPVRVNGFSDSSGFVTVGTIPLDPRALQIDEAGGVKSGS</sequence>
<name>A0AAV6L4Z1_9ERIC</name>
<dbReference type="GO" id="GO:0061157">
    <property type="term" value="P:mRNA destabilization"/>
    <property type="evidence" value="ECO:0007669"/>
    <property type="project" value="TreeGrafter"/>
</dbReference>
<protein>
    <recommendedName>
        <fullName evidence="2">YTH domain-containing protein</fullName>
    </recommendedName>
</protein>
<gene>
    <name evidence="3" type="ORF">RHGRI_003168</name>
</gene>
<dbReference type="InterPro" id="IPR045168">
    <property type="entry name" value="YTH_prot"/>
</dbReference>
<accession>A0AAV6L4Z1</accession>
<dbReference type="CDD" id="cd21134">
    <property type="entry name" value="YTH"/>
    <property type="match status" value="1"/>
</dbReference>
<keyword evidence="4" id="KW-1185">Reference proteome</keyword>